<dbReference type="Pfam" id="PF25183">
    <property type="entry name" value="OMP_b-brl_4"/>
    <property type="match status" value="1"/>
</dbReference>
<evidence type="ECO:0000256" key="4">
    <source>
        <dbReference type="ARBA" id="ARBA00022692"/>
    </source>
</evidence>
<evidence type="ECO:0000256" key="2">
    <source>
        <dbReference type="ARBA" id="ARBA00022448"/>
    </source>
</evidence>
<keyword evidence="10" id="KW-1185">Reference proteome</keyword>
<dbReference type="Proteomes" id="UP000593892">
    <property type="component" value="Chromosome"/>
</dbReference>
<keyword evidence="2" id="KW-0813">Transport</keyword>
<dbReference type="AlphaFoldDB" id="A0A7S7NW08"/>
<dbReference type="Gene3D" id="2.60.40.1120">
    <property type="entry name" value="Carboxypeptidase-like, regulatory domain"/>
    <property type="match status" value="1"/>
</dbReference>
<evidence type="ECO:0000259" key="8">
    <source>
        <dbReference type="Pfam" id="PF25183"/>
    </source>
</evidence>
<feature type="domain" description="TonB-dependent transporter Oar-like beta-barrel" evidence="8">
    <location>
        <begin position="251"/>
        <end position="1093"/>
    </location>
</feature>
<feature type="chain" id="PRO_5032351408" evidence="7">
    <location>
        <begin position="21"/>
        <end position="1100"/>
    </location>
</feature>
<name>A0A7S7NW08_PALFE</name>
<dbReference type="KEGG" id="pfer:IRI77_09715"/>
<evidence type="ECO:0000256" key="6">
    <source>
        <dbReference type="ARBA" id="ARBA00023237"/>
    </source>
</evidence>
<comment type="subcellular location">
    <subcellularLocation>
        <location evidence="1">Cell outer membrane</location>
        <topology evidence="1">Multi-pass membrane protein</topology>
    </subcellularLocation>
</comment>
<proteinExistence type="predicted"/>
<keyword evidence="4" id="KW-0812">Transmembrane</keyword>
<dbReference type="SUPFAM" id="SSF56935">
    <property type="entry name" value="Porins"/>
    <property type="match status" value="1"/>
</dbReference>
<sequence>MMLTSRLVSLALLFSTLLSAQQITGTVTGIATDPSGAGLPGVLVKVTNLQTNVARETTTEASGAFSLPFLPAASYSLTATAKGFRTFQIDSFVLQVGQTARLDLGLEIGDVTQTLNVSGNIAALQTESTSVGAVINAEKIVDLPLNGRNFIQLAQLIPGVNPGTPGSISVRRGRGSIGETSSAFGGTGMSANGARDTNNRFYLDGVEFMDYDAYTYPFALSVDSLAEFRVETSTFSAEYGGSPGGQVSILTRRGGNQFRGTLWEFNRNDALTQTYDAIAKTSVANPRLNRNQFGANIGGPVELPKIYNGKNRTFFFFNWESGRLASGATASYRLVPPTAMRNGDFSALRDARTGQPLTLKDPMAAGIVNNQIPKSLLSPQAVEFLKFTPEANTAVGTQNFINTPQSAVATQDNYTYRLDHNLTSKDALAFRYVRNSTKEKGTPYWGNDVRDNDAQTQNLAGTWTRMFSPSIVNEARFGWNDMTENEIFGTTNNPAFDIAGAMKLPLVSRLPIDFGPPSISIANGLDGGYSVFDLQRQIGPRVRANAVYNFNDIVSMQRGKHFIKIGADFVRRGFTFEQARNARGTFRFDGSYTGSSLADFMLGYVKYAEINPDHTNTDLKGLWQSYFVQDDWKVTPNLTVNLGLRYDYLQPLFDSQGRMANIEQNGVYVTKLVTPATASYPRMVSGDKNNFAPRVGLAWRPSYVKDFVVRAGYGIYYNHVHPNAPFGMTESSQAKGSYQVDGAPAGKPTVFFNDPFASALSPTPQLNAVPSNDPNYRDAYIQQWNLTLQKKIIGGFVLDTGYVASKSTRLSVTLPSMNRPDVLVDPRTPGLASINARRPNQAFQRSIQGDKSIGNSNYHSLQVRADRRMSRGLNLLTSYTWSKCLSGPSDIGADIGGGSFIGTLQNIYDMRGEHSLCGFDVTQRFVQSVVYDIPFFTGAPSVMRSLLGGWQASSIIVGQSGFPAEVSFGVDTTGTGVGSRPDMVAGQKANLDSGERSYQRWFNTAAFAEPAFGSYGNSARTGAIRLPGLINVDFSVNKQFRIGETRRAELRTEFYNLFNHYNIQPGSVDRGIRSVNFGKVGSGLQGQTTRVIQLGAKFYF</sequence>
<protein>
    <submittedName>
        <fullName evidence="9">TonB-dependent receptor</fullName>
    </submittedName>
</protein>
<dbReference type="RefSeq" id="WP_194451874.1">
    <property type="nucleotide sequence ID" value="NZ_CP063849.1"/>
</dbReference>
<evidence type="ECO:0000256" key="1">
    <source>
        <dbReference type="ARBA" id="ARBA00004571"/>
    </source>
</evidence>
<feature type="signal peptide" evidence="7">
    <location>
        <begin position="1"/>
        <end position="20"/>
    </location>
</feature>
<evidence type="ECO:0000256" key="5">
    <source>
        <dbReference type="ARBA" id="ARBA00023136"/>
    </source>
</evidence>
<accession>A0A7S7NW08</accession>
<dbReference type="InterPro" id="IPR057601">
    <property type="entry name" value="Oar-like_b-barrel"/>
</dbReference>
<dbReference type="EMBL" id="CP063849">
    <property type="protein sequence ID" value="QOY90209.1"/>
    <property type="molecule type" value="Genomic_DNA"/>
</dbReference>
<keyword evidence="6" id="KW-0998">Cell outer membrane</keyword>
<dbReference type="SUPFAM" id="SSF49464">
    <property type="entry name" value="Carboxypeptidase regulatory domain-like"/>
    <property type="match status" value="1"/>
</dbReference>
<dbReference type="InterPro" id="IPR039426">
    <property type="entry name" value="TonB-dep_rcpt-like"/>
</dbReference>
<evidence type="ECO:0000256" key="3">
    <source>
        <dbReference type="ARBA" id="ARBA00022452"/>
    </source>
</evidence>
<dbReference type="PANTHER" id="PTHR30069">
    <property type="entry name" value="TONB-DEPENDENT OUTER MEMBRANE RECEPTOR"/>
    <property type="match status" value="1"/>
</dbReference>
<evidence type="ECO:0000313" key="10">
    <source>
        <dbReference type="Proteomes" id="UP000593892"/>
    </source>
</evidence>
<dbReference type="GO" id="GO:0015344">
    <property type="term" value="F:siderophore uptake transmembrane transporter activity"/>
    <property type="evidence" value="ECO:0007669"/>
    <property type="project" value="TreeGrafter"/>
</dbReference>
<keyword evidence="9" id="KW-0675">Receptor</keyword>
<dbReference type="Gene3D" id="2.40.170.20">
    <property type="entry name" value="TonB-dependent receptor, beta-barrel domain"/>
    <property type="match status" value="1"/>
</dbReference>
<gene>
    <name evidence="9" type="ORF">IRI77_09715</name>
</gene>
<dbReference type="PANTHER" id="PTHR30069:SF46">
    <property type="entry name" value="OAR PROTEIN"/>
    <property type="match status" value="1"/>
</dbReference>
<dbReference type="GO" id="GO:0044718">
    <property type="term" value="P:siderophore transmembrane transport"/>
    <property type="evidence" value="ECO:0007669"/>
    <property type="project" value="TreeGrafter"/>
</dbReference>
<evidence type="ECO:0000256" key="7">
    <source>
        <dbReference type="SAM" id="SignalP"/>
    </source>
</evidence>
<organism evidence="9 10">
    <name type="scientific">Paludibaculum fermentans</name>
    <dbReference type="NCBI Taxonomy" id="1473598"/>
    <lineage>
        <taxon>Bacteria</taxon>
        <taxon>Pseudomonadati</taxon>
        <taxon>Acidobacteriota</taxon>
        <taxon>Terriglobia</taxon>
        <taxon>Bryobacterales</taxon>
        <taxon>Bryobacteraceae</taxon>
        <taxon>Paludibaculum</taxon>
    </lineage>
</organism>
<keyword evidence="3" id="KW-1134">Transmembrane beta strand</keyword>
<dbReference type="InterPro" id="IPR036942">
    <property type="entry name" value="Beta-barrel_TonB_sf"/>
</dbReference>
<dbReference type="GO" id="GO:0009279">
    <property type="term" value="C:cell outer membrane"/>
    <property type="evidence" value="ECO:0007669"/>
    <property type="project" value="UniProtKB-SubCell"/>
</dbReference>
<dbReference type="Pfam" id="PF13620">
    <property type="entry name" value="CarboxypepD_reg"/>
    <property type="match status" value="1"/>
</dbReference>
<reference evidence="9 10" key="1">
    <citation type="submission" date="2020-10" db="EMBL/GenBank/DDBJ databases">
        <title>Complete genome sequence of Paludibaculum fermentans P105T, a facultatively anaerobic acidobacterium capable of dissimilatory Fe(III) reduction.</title>
        <authorList>
            <person name="Dedysh S.N."/>
            <person name="Beletsky A.V."/>
            <person name="Kulichevskaya I.S."/>
            <person name="Mardanov A.V."/>
            <person name="Ravin N.V."/>
        </authorList>
    </citation>
    <scope>NUCLEOTIDE SEQUENCE [LARGE SCALE GENOMIC DNA]</scope>
    <source>
        <strain evidence="9 10">P105</strain>
    </source>
</reference>
<evidence type="ECO:0000313" key="9">
    <source>
        <dbReference type="EMBL" id="QOY90209.1"/>
    </source>
</evidence>
<keyword evidence="7" id="KW-0732">Signal</keyword>
<keyword evidence="5" id="KW-0472">Membrane</keyword>
<dbReference type="InterPro" id="IPR008969">
    <property type="entry name" value="CarboxyPept-like_regulatory"/>
</dbReference>